<accession>A0AAW5KFL9</accession>
<proteinExistence type="predicted"/>
<evidence type="ECO:0000313" key="3">
    <source>
        <dbReference type="Proteomes" id="UP001205063"/>
    </source>
</evidence>
<gene>
    <name evidence="2" type="ORF">NE646_10860</name>
</gene>
<feature type="transmembrane region" description="Helical" evidence="1">
    <location>
        <begin position="131"/>
        <end position="149"/>
    </location>
</feature>
<keyword evidence="1" id="KW-0812">Transmembrane</keyword>
<name>A0AAW5KFL9_9FIRM</name>
<keyword evidence="1" id="KW-0472">Membrane</keyword>
<dbReference type="Pfam" id="PF22564">
    <property type="entry name" value="HAAS"/>
    <property type="match status" value="1"/>
</dbReference>
<dbReference type="AlphaFoldDB" id="A0AAW5KFL9"/>
<feature type="transmembrane region" description="Helical" evidence="1">
    <location>
        <begin position="292"/>
        <end position="315"/>
    </location>
</feature>
<dbReference type="Proteomes" id="UP001205063">
    <property type="component" value="Unassembled WGS sequence"/>
</dbReference>
<dbReference type="RefSeq" id="WP_256136495.1">
    <property type="nucleotide sequence ID" value="NZ_JANGAB010000006.1"/>
</dbReference>
<protein>
    <recommendedName>
        <fullName evidence="4">ABC transporter permease</fullName>
    </recommendedName>
</protein>
<evidence type="ECO:0008006" key="4">
    <source>
        <dbReference type="Google" id="ProtNLM"/>
    </source>
</evidence>
<evidence type="ECO:0000313" key="2">
    <source>
        <dbReference type="EMBL" id="MCQ4950161.1"/>
    </source>
</evidence>
<keyword evidence="1" id="KW-1133">Transmembrane helix</keyword>
<evidence type="ECO:0000256" key="1">
    <source>
        <dbReference type="SAM" id="Phobius"/>
    </source>
</evidence>
<feature type="transmembrane region" description="Helical" evidence="1">
    <location>
        <begin position="225"/>
        <end position="244"/>
    </location>
</feature>
<reference evidence="2" key="1">
    <citation type="submission" date="2022-06" db="EMBL/GenBank/DDBJ databases">
        <title>Isolation of gut microbiota from human fecal samples.</title>
        <authorList>
            <person name="Pamer E.G."/>
            <person name="Barat B."/>
            <person name="Waligurski E."/>
            <person name="Medina S."/>
            <person name="Paddock L."/>
            <person name="Mostad J."/>
        </authorList>
    </citation>
    <scope>NUCLEOTIDE SEQUENCE</scope>
    <source>
        <strain evidence="2">DFI.7.96</strain>
    </source>
</reference>
<dbReference type="EMBL" id="JANGAB010000006">
    <property type="protein sequence ID" value="MCQ4950161.1"/>
    <property type="molecule type" value="Genomic_DNA"/>
</dbReference>
<feature type="transmembrane region" description="Helical" evidence="1">
    <location>
        <begin position="184"/>
        <end position="205"/>
    </location>
</feature>
<organism evidence="2 3">
    <name type="scientific">Bittarella massiliensis</name>
    <name type="common">ex Durand et al. 2017</name>
    <dbReference type="NCBI Taxonomy" id="1720313"/>
    <lineage>
        <taxon>Bacteria</taxon>
        <taxon>Bacillati</taxon>
        <taxon>Bacillota</taxon>
        <taxon>Clostridia</taxon>
        <taxon>Eubacteriales</taxon>
        <taxon>Oscillospiraceae</taxon>
        <taxon>Bittarella (ex Durand et al. 2017)</taxon>
    </lineage>
</organism>
<feature type="transmembrane region" description="Helical" evidence="1">
    <location>
        <begin position="87"/>
        <end position="111"/>
    </location>
</feature>
<feature type="transmembrane region" description="Helical" evidence="1">
    <location>
        <begin position="251"/>
        <end position="272"/>
    </location>
</feature>
<sequence>MTFETVERYLYAATKDLPRKSRADIERELRADIADMLEARCQGRAVEESDIRAVLEGFGPPEALARRYGAREGRGLISPLWYGPYKAALAVSLGGCAAIHFAVWGIGALISLLKGSGISVAPSPLFLLRSFFTWAFPLFAVVTLVVALLDRLGVPGRREQPADWISALPPIPAEKARISRGESIVGVVGAAVMVTVMLNFSALSAAAFAGQGPIQLLSPQAEGRFVAGAILLFLLAGIVHLFALIEGRYSIRYAVVSTALHLFTGGIAYFSLRIQPFFSGELIALVEQNTPANFLPLFLHLNDIVLACILFSLVLDTAETLYRTARYGCR</sequence>
<comment type="caution">
    <text evidence="2">The sequence shown here is derived from an EMBL/GenBank/DDBJ whole genome shotgun (WGS) entry which is preliminary data.</text>
</comment>